<gene>
    <name evidence="1" type="ORF">H0E87_021365</name>
</gene>
<protein>
    <submittedName>
        <fullName evidence="1">Uncharacterized protein</fullName>
    </submittedName>
</protein>
<dbReference type="Proteomes" id="UP000807159">
    <property type="component" value="Chromosome 12"/>
</dbReference>
<evidence type="ECO:0000313" key="1">
    <source>
        <dbReference type="EMBL" id="KAH8491734.1"/>
    </source>
</evidence>
<evidence type="ECO:0000313" key="2">
    <source>
        <dbReference type="Proteomes" id="UP000807159"/>
    </source>
</evidence>
<dbReference type="AlphaFoldDB" id="A0A8T2XGE3"/>
<organism evidence="1 2">
    <name type="scientific">Populus deltoides</name>
    <name type="common">Eastern poplar</name>
    <name type="synonym">Eastern cottonwood</name>
    <dbReference type="NCBI Taxonomy" id="3696"/>
    <lineage>
        <taxon>Eukaryota</taxon>
        <taxon>Viridiplantae</taxon>
        <taxon>Streptophyta</taxon>
        <taxon>Embryophyta</taxon>
        <taxon>Tracheophyta</taxon>
        <taxon>Spermatophyta</taxon>
        <taxon>Magnoliopsida</taxon>
        <taxon>eudicotyledons</taxon>
        <taxon>Gunneridae</taxon>
        <taxon>Pentapetalae</taxon>
        <taxon>rosids</taxon>
        <taxon>fabids</taxon>
        <taxon>Malpighiales</taxon>
        <taxon>Salicaceae</taxon>
        <taxon>Saliceae</taxon>
        <taxon>Populus</taxon>
    </lineage>
</organism>
<keyword evidence="2" id="KW-1185">Reference proteome</keyword>
<dbReference type="EMBL" id="JACEGQ020000012">
    <property type="protein sequence ID" value="KAH8491734.1"/>
    <property type="molecule type" value="Genomic_DNA"/>
</dbReference>
<reference evidence="1" key="1">
    <citation type="journal article" date="2021" name="J. Hered.">
        <title>Genome Assembly of Salicaceae Populus deltoides (Eastern Cottonwood) I-69 Based on Nanopore Sequencing and Hi-C Technologies.</title>
        <authorList>
            <person name="Bai S."/>
            <person name="Wu H."/>
            <person name="Zhang J."/>
            <person name="Pan Z."/>
            <person name="Zhao W."/>
            <person name="Li Z."/>
            <person name="Tong C."/>
        </authorList>
    </citation>
    <scope>NUCLEOTIDE SEQUENCE</scope>
    <source>
        <tissue evidence="1">Leaf</tissue>
    </source>
</reference>
<sequence length="142" mass="15868">MKVTCAEDVNVAFTGSGKSFLMVVVQPRGAGAGGGLQLKLLEMKKLHWGVFDAAIIRNKRRKGAGTRDNATGLLAGYCWCRRKKVMVHLFEWRAAGFSWCQVEDLLLIVLYREEKVARVGRSCAAASREDCWMLLLTVWKSC</sequence>
<accession>A0A8T2XGE3</accession>
<comment type="caution">
    <text evidence="1">The sequence shown here is derived from an EMBL/GenBank/DDBJ whole genome shotgun (WGS) entry which is preliminary data.</text>
</comment>
<name>A0A8T2XGE3_POPDE</name>
<proteinExistence type="predicted"/>